<sequence length="93" mass="10696">MRIAIEGEPEPTFSEIRTKLRARERRLSERLGQIPLDDPAYTRTSKRLDIVREQIDSLYSGIPLNRPGDMLGEATLRAAKGPESQRFTQRENE</sequence>
<comment type="caution">
    <text evidence="1">The sequence shown here is derived from an EMBL/GenBank/DDBJ whole genome shotgun (WGS) entry which is preliminary data.</text>
</comment>
<gene>
    <name evidence="1" type="ORF">UT23_C0033G0007</name>
</gene>
<evidence type="ECO:0000313" key="1">
    <source>
        <dbReference type="EMBL" id="KKQ96363.1"/>
    </source>
</evidence>
<protein>
    <submittedName>
        <fullName evidence="1">Uncharacterized protein</fullName>
    </submittedName>
</protein>
<dbReference type="EMBL" id="LBWA01000033">
    <property type="protein sequence ID" value="KKQ96363.1"/>
    <property type="molecule type" value="Genomic_DNA"/>
</dbReference>
<dbReference type="Proteomes" id="UP000034325">
    <property type="component" value="Unassembled WGS sequence"/>
</dbReference>
<reference evidence="1 2" key="1">
    <citation type="journal article" date="2015" name="Nature">
        <title>rRNA introns, odd ribosomes, and small enigmatic genomes across a large radiation of phyla.</title>
        <authorList>
            <person name="Brown C.T."/>
            <person name="Hug L.A."/>
            <person name="Thomas B.C."/>
            <person name="Sharon I."/>
            <person name="Castelle C.J."/>
            <person name="Singh A."/>
            <person name="Wilkins M.J."/>
            <person name="Williams K.H."/>
            <person name="Banfield J.F."/>
        </authorList>
    </citation>
    <scope>NUCLEOTIDE SEQUENCE [LARGE SCALE GENOMIC DNA]</scope>
</reference>
<accession>A0A0G0LWP0</accession>
<dbReference type="AlphaFoldDB" id="A0A0G0LWP0"/>
<name>A0A0G0LWP0_9BACT</name>
<evidence type="ECO:0000313" key="2">
    <source>
        <dbReference type="Proteomes" id="UP000034325"/>
    </source>
</evidence>
<organism evidence="1 2">
    <name type="scientific">Candidatus Woesebacteria bacterium GW2011_GWA1_39_12</name>
    <dbReference type="NCBI Taxonomy" id="1618549"/>
    <lineage>
        <taxon>Bacteria</taxon>
        <taxon>Candidatus Woeseibacteriota</taxon>
    </lineage>
</organism>
<proteinExistence type="predicted"/>